<dbReference type="Proteomes" id="UP000623687">
    <property type="component" value="Unassembled WGS sequence"/>
</dbReference>
<evidence type="ECO:0000256" key="1">
    <source>
        <dbReference type="SAM" id="MobiDB-lite"/>
    </source>
</evidence>
<dbReference type="InterPro" id="IPR029058">
    <property type="entry name" value="AB_hydrolase_fold"/>
</dbReference>
<dbReference type="AlphaFoldDB" id="A0A8H7DWU9"/>
<comment type="caution">
    <text evidence="3">The sequence shown here is derived from an EMBL/GenBank/DDBJ whole genome shotgun (WGS) entry which is preliminary data.</text>
</comment>
<dbReference type="EMBL" id="JACETU010000001">
    <property type="protein sequence ID" value="KAF7440120.1"/>
    <property type="molecule type" value="Genomic_DNA"/>
</dbReference>
<dbReference type="SUPFAM" id="SSF53474">
    <property type="entry name" value="alpha/beta-Hydrolases"/>
    <property type="match status" value="1"/>
</dbReference>
<feature type="domain" description="Thioesterase" evidence="2">
    <location>
        <begin position="8"/>
        <end position="101"/>
    </location>
</feature>
<dbReference type="OrthoDB" id="3248508at2759"/>
<dbReference type="VEuPathDB" id="FungiDB:PC9H_000464"/>
<dbReference type="Pfam" id="PF00975">
    <property type="entry name" value="Thioesterase"/>
    <property type="match status" value="1"/>
</dbReference>
<feature type="compositionally biased region" description="Basic residues" evidence="1">
    <location>
        <begin position="309"/>
        <end position="322"/>
    </location>
</feature>
<reference evidence="3" key="1">
    <citation type="submission" date="2019-07" db="EMBL/GenBank/DDBJ databases">
        <authorList>
            <person name="Palmer J.M."/>
        </authorList>
    </citation>
    <scope>NUCLEOTIDE SEQUENCE</scope>
    <source>
        <strain evidence="3">PC9</strain>
    </source>
</reference>
<dbReference type="PANTHER" id="PTHR47842">
    <property type="entry name" value="EXPRESSED PROTEIN"/>
    <property type="match status" value="1"/>
</dbReference>
<proteinExistence type="predicted"/>
<dbReference type="GeneID" id="59370305"/>
<gene>
    <name evidence="3" type="ORF">PC9H_000464</name>
</gene>
<dbReference type="Gene3D" id="3.40.50.1820">
    <property type="entry name" value="alpha/beta hydrolase"/>
    <property type="match status" value="1"/>
</dbReference>
<dbReference type="PANTHER" id="PTHR47842:SF3">
    <property type="entry name" value="DUF676 DOMAIN-CONTAINING PROTEIN"/>
    <property type="match status" value="1"/>
</dbReference>
<protein>
    <recommendedName>
        <fullName evidence="2">Thioesterase domain-containing protein</fullName>
    </recommendedName>
</protein>
<evidence type="ECO:0000313" key="4">
    <source>
        <dbReference type="Proteomes" id="UP000623687"/>
    </source>
</evidence>
<organism evidence="3 4">
    <name type="scientific">Pleurotus ostreatus</name>
    <name type="common">Oyster mushroom</name>
    <name type="synonym">White-rot fungus</name>
    <dbReference type="NCBI Taxonomy" id="5322"/>
    <lineage>
        <taxon>Eukaryota</taxon>
        <taxon>Fungi</taxon>
        <taxon>Dikarya</taxon>
        <taxon>Basidiomycota</taxon>
        <taxon>Agaricomycotina</taxon>
        <taxon>Agaricomycetes</taxon>
        <taxon>Agaricomycetidae</taxon>
        <taxon>Agaricales</taxon>
        <taxon>Pleurotineae</taxon>
        <taxon>Pleurotaceae</taxon>
        <taxon>Pleurotus</taxon>
    </lineage>
</organism>
<dbReference type="RefSeq" id="XP_036635964.1">
    <property type="nucleotide sequence ID" value="XM_036770119.1"/>
</dbReference>
<evidence type="ECO:0000259" key="2">
    <source>
        <dbReference type="Pfam" id="PF00975"/>
    </source>
</evidence>
<evidence type="ECO:0000313" key="3">
    <source>
        <dbReference type="EMBL" id="KAF7440120.1"/>
    </source>
</evidence>
<accession>A0A8H7DWU9</accession>
<keyword evidence="4" id="KW-1185">Reference proteome</keyword>
<sequence length="391" mass="43602">MSLTTVHLVYIHGFQGNDTTFQSFPTHLQEHVAARVPAHLKVKIISRIYPTYKSVKPISHATKNFLEWLSTQPPGPVILLGHSMGGLLAAEAATHPSNNPGEHPGAKPRRIMGMIAFDCPYLGMHPHVIISGISSLLPGDKDDEKASEVEMNNMDKVNMVDAKVTDDWEGFKRKLDVSTTSLSSSHSSISQSSRSPSPGLLDRALDYVSARSDDPIVRWVRKHRDEPLKAGKRWIVERFQFGICMFDPPGLRERYANLVGWKGGLWVNYWTQTRPKSPRLSDSEDDVAENDAVLLETGVVHAPPDKKKKDSKKKEKKPKPGKHFIVLPTGLGKLLGGDSNWERVLIEGVNDEVAAHTGLFIPRQNLDYQGLVERTGTKVLNWCEKIHNRAP</sequence>
<feature type="region of interest" description="Disordered" evidence="1">
    <location>
        <begin position="298"/>
        <end position="322"/>
    </location>
</feature>
<dbReference type="InterPro" id="IPR001031">
    <property type="entry name" value="Thioesterase"/>
</dbReference>
<name>A0A8H7DWU9_PLEOS</name>